<keyword evidence="4" id="KW-0472">Membrane</keyword>
<accession>A0A4Y7PYQ7</accession>
<feature type="transmembrane region" description="Helical" evidence="4">
    <location>
        <begin position="410"/>
        <end position="430"/>
    </location>
</feature>
<keyword evidence="4" id="KW-1133">Transmembrane helix</keyword>
<evidence type="ECO:0000256" key="2">
    <source>
        <dbReference type="ARBA" id="ARBA00006727"/>
    </source>
</evidence>
<proteinExistence type="inferred from homology"/>
<reference evidence="5 6" key="1">
    <citation type="submission" date="2018-06" db="EMBL/GenBank/DDBJ databases">
        <title>A transcriptomic atlas of mushroom development highlights an independent origin of complex multicellularity.</title>
        <authorList>
            <consortium name="DOE Joint Genome Institute"/>
            <person name="Krizsan K."/>
            <person name="Almasi E."/>
            <person name="Merenyi Z."/>
            <person name="Sahu N."/>
            <person name="Viragh M."/>
            <person name="Koszo T."/>
            <person name="Mondo S."/>
            <person name="Kiss B."/>
            <person name="Balint B."/>
            <person name="Kues U."/>
            <person name="Barry K."/>
            <person name="Hegedus J.C."/>
            <person name="Henrissat B."/>
            <person name="Johnson J."/>
            <person name="Lipzen A."/>
            <person name="Ohm R."/>
            <person name="Nagy I."/>
            <person name="Pangilinan J."/>
            <person name="Yan J."/>
            <person name="Xiong Y."/>
            <person name="Grigoriev I.V."/>
            <person name="Hibbett D.S."/>
            <person name="Nagy L.G."/>
        </authorList>
    </citation>
    <scope>NUCLEOTIDE SEQUENCE [LARGE SCALE GENOMIC DNA]</scope>
    <source>
        <strain evidence="5 6">SZMC22713</strain>
    </source>
</reference>
<dbReference type="Gene3D" id="1.20.1250.20">
    <property type="entry name" value="MFS general substrate transporter like domains"/>
    <property type="match status" value="2"/>
</dbReference>
<organism evidence="5 6">
    <name type="scientific">Rickenella mellea</name>
    <dbReference type="NCBI Taxonomy" id="50990"/>
    <lineage>
        <taxon>Eukaryota</taxon>
        <taxon>Fungi</taxon>
        <taxon>Dikarya</taxon>
        <taxon>Basidiomycota</taxon>
        <taxon>Agaricomycotina</taxon>
        <taxon>Agaricomycetes</taxon>
        <taxon>Hymenochaetales</taxon>
        <taxon>Rickenellaceae</taxon>
        <taxon>Rickenella</taxon>
    </lineage>
</organism>
<comment type="subcellular location">
    <subcellularLocation>
        <location evidence="1">Membrane</location>
        <topology evidence="1">Multi-pass membrane protein</topology>
    </subcellularLocation>
</comment>
<dbReference type="Proteomes" id="UP000294933">
    <property type="component" value="Unassembled WGS sequence"/>
</dbReference>
<evidence type="ECO:0000256" key="4">
    <source>
        <dbReference type="SAM" id="Phobius"/>
    </source>
</evidence>
<dbReference type="GO" id="GO:0016020">
    <property type="term" value="C:membrane"/>
    <property type="evidence" value="ECO:0007669"/>
    <property type="project" value="UniProtKB-SubCell"/>
</dbReference>
<dbReference type="InterPro" id="IPR011701">
    <property type="entry name" value="MFS"/>
</dbReference>
<comment type="similarity">
    <text evidence="2">Belongs to the major facilitator superfamily. Monocarboxylate porter (TC 2.A.1.13) family.</text>
</comment>
<evidence type="ECO:0000313" key="5">
    <source>
        <dbReference type="EMBL" id="TDL20275.1"/>
    </source>
</evidence>
<dbReference type="OrthoDB" id="6499973at2759"/>
<name>A0A4Y7PYQ7_9AGAM</name>
<dbReference type="PANTHER" id="PTHR11360">
    <property type="entry name" value="MONOCARBOXYLATE TRANSPORTER"/>
    <property type="match status" value="1"/>
</dbReference>
<dbReference type="STRING" id="50990.A0A4Y7PYQ7"/>
<evidence type="ECO:0000256" key="1">
    <source>
        <dbReference type="ARBA" id="ARBA00004141"/>
    </source>
</evidence>
<feature type="transmembrane region" description="Helical" evidence="4">
    <location>
        <begin position="148"/>
        <end position="172"/>
    </location>
</feature>
<dbReference type="PANTHER" id="PTHR11360:SF234">
    <property type="entry name" value="MFS-TYPE TRANSPORTER DBAD-RELATED"/>
    <property type="match status" value="1"/>
</dbReference>
<dbReference type="EMBL" id="ML170189">
    <property type="protein sequence ID" value="TDL20275.1"/>
    <property type="molecule type" value="Genomic_DNA"/>
</dbReference>
<keyword evidence="6" id="KW-1185">Reference proteome</keyword>
<feature type="transmembrane region" description="Helical" evidence="4">
    <location>
        <begin position="383"/>
        <end position="404"/>
    </location>
</feature>
<feature type="transmembrane region" description="Helical" evidence="4">
    <location>
        <begin position="257"/>
        <end position="279"/>
    </location>
</feature>
<keyword evidence="4" id="KW-0812">Transmembrane</keyword>
<sequence>MSVRSKASSQATPENKALDGLEEQYRVKEQLDDDDRGTPISDFPEGGWAAWATVAGSWIVQFTGFGYTNAYGVYQDYYVREYLNRQTSSQISWIGSTQVFVMMSSGIITGRLFDRGYFYHLIIGGSLLLVFSLFMLSLTKPHQFYQVFLAHGLGVGLGSGLTYIPSIAVVFHHFQRRRALAVGIVASGSSIGGLVHPIMLNNLFHGNAGFANGVRTSAGMTLGLLIIAGALMRTRLPPKPTDALLPALRKFSKDIPYVSAVLGTTFIATGLFFPIFYLQLDAIKHSLDPKFAFYSLSIMNGASVVGRIVPGFFAHSLGVMNMIFVCTSCCGILIFAMLGVKSVASVAVFAMLYGFVTGAYVTLLAPLLSVLSDDVSEIGARMGISFTFTGIGSLIGTPITGAFLTTGFIWWRPIVFSGIVTLAGAVGFAISRVTLGKKRGIPIIARL</sequence>
<dbReference type="VEuPathDB" id="FungiDB:BD410DRAFT_791051"/>
<dbReference type="Pfam" id="PF07690">
    <property type="entry name" value="MFS_1"/>
    <property type="match status" value="1"/>
</dbReference>
<feature type="transmembrane region" description="Helical" evidence="4">
    <location>
        <begin position="218"/>
        <end position="236"/>
    </location>
</feature>
<dbReference type="GO" id="GO:0022857">
    <property type="term" value="F:transmembrane transporter activity"/>
    <property type="evidence" value="ECO:0007669"/>
    <property type="project" value="InterPro"/>
</dbReference>
<evidence type="ECO:0000313" key="6">
    <source>
        <dbReference type="Proteomes" id="UP000294933"/>
    </source>
</evidence>
<feature type="transmembrane region" description="Helical" evidence="4">
    <location>
        <begin position="321"/>
        <end position="340"/>
    </location>
</feature>
<dbReference type="InterPro" id="IPR036259">
    <property type="entry name" value="MFS_trans_sf"/>
</dbReference>
<feature type="transmembrane region" description="Helical" evidence="4">
    <location>
        <begin position="346"/>
        <end position="371"/>
    </location>
</feature>
<dbReference type="SUPFAM" id="SSF103473">
    <property type="entry name" value="MFS general substrate transporter"/>
    <property type="match status" value="1"/>
</dbReference>
<evidence type="ECO:0000256" key="3">
    <source>
        <dbReference type="SAM" id="MobiDB-lite"/>
    </source>
</evidence>
<feature type="compositionally biased region" description="Polar residues" evidence="3">
    <location>
        <begin position="1"/>
        <end position="13"/>
    </location>
</feature>
<feature type="transmembrane region" description="Helical" evidence="4">
    <location>
        <begin position="179"/>
        <end position="198"/>
    </location>
</feature>
<gene>
    <name evidence="5" type="ORF">BD410DRAFT_791051</name>
</gene>
<feature type="transmembrane region" description="Helical" evidence="4">
    <location>
        <begin position="291"/>
        <end position="309"/>
    </location>
</feature>
<dbReference type="AlphaFoldDB" id="A0A4Y7PYQ7"/>
<feature type="transmembrane region" description="Helical" evidence="4">
    <location>
        <begin position="117"/>
        <end position="136"/>
    </location>
</feature>
<feature type="region of interest" description="Disordered" evidence="3">
    <location>
        <begin position="1"/>
        <end position="24"/>
    </location>
</feature>
<protein>
    <submittedName>
        <fullName evidence="5">MFS general substrate transporter</fullName>
    </submittedName>
</protein>
<dbReference type="InterPro" id="IPR050327">
    <property type="entry name" value="Proton-linked_MCT"/>
</dbReference>